<evidence type="ECO:0000256" key="1">
    <source>
        <dbReference type="ARBA" id="ARBA00005851"/>
    </source>
</evidence>
<reference evidence="2" key="2">
    <citation type="submission" date="2020-07" db="EMBL/GenBank/DDBJ databases">
        <authorList>
            <person name="Vera ALvarez R."/>
            <person name="Arias-Moreno D.M."/>
            <person name="Jimenez-Jacinto V."/>
            <person name="Jimenez-Bremont J.F."/>
            <person name="Swaminathan K."/>
            <person name="Moose S.P."/>
            <person name="Guerrero-Gonzalez M.L."/>
            <person name="Marino-Ramirez L."/>
            <person name="Landsman D."/>
            <person name="Rodriguez-Kessler M."/>
            <person name="Delgado-Sanchez P."/>
        </authorList>
    </citation>
    <scope>NUCLEOTIDE SEQUENCE</scope>
    <source>
        <tissue evidence="2">Cladode</tissue>
    </source>
</reference>
<dbReference type="Gene3D" id="3.30.429.10">
    <property type="entry name" value="Macrophage Migration Inhibitory Factor"/>
    <property type="match status" value="1"/>
</dbReference>
<dbReference type="PANTHER" id="PTHR11954">
    <property type="entry name" value="D-DOPACHROME DECARBOXYLASE"/>
    <property type="match status" value="1"/>
</dbReference>
<dbReference type="PANTHER" id="PTHR11954:SF25">
    <property type="entry name" value="LS1-LIKE PROTEIN"/>
    <property type="match status" value="1"/>
</dbReference>
<name>A0A7C9E7H7_OPUST</name>
<dbReference type="GO" id="GO:0050178">
    <property type="term" value="F:phenylpyruvate tautomerase activity"/>
    <property type="evidence" value="ECO:0007669"/>
    <property type="project" value="UniProtKB-EC"/>
</dbReference>
<comment type="similarity">
    <text evidence="1">Belongs to the MIF family.</text>
</comment>
<accession>A0A7C9E7H7</accession>
<dbReference type="AlphaFoldDB" id="A0A7C9E7H7"/>
<dbReference type="InterPro" id="IPR014347">
    <property type="entry name" value="Tautomerase/MIF_sf"/>
</dbReference>
<dbReference type="SUPFAM" id="SSF55331">
    <property type="entry name" value="Tautomerase/MIF"/>
    <property type="match status" value="1"/>
</dbReference>
<dbReference type="GO" id="GO:0005615">
    <property type="term" value="C:extracellular space"/>
    <property type="evidence" value="ECO:0007669"/>
    <property type="project" value="TreeGrafter"/>
</dbReference>
<proteinExistence type="inferred from homology"/>
<sequence>MPALEISTNVKLDEVDLEPIFSQASDAIASIIGRPKNLVMVVLKGSVPISFTGTKDPAAFAQLISMGGINSVVKRKLIKSLGAILQTHLSIPPARFFCHVVDTTAGRPPRPKL</sequence>
<reference evidence="2" key="1">
    <citation type="journal article" date="2013" name="J. Plant Res.">
        <title>Effect of fungi and light on seed germination of three Opuntia species from semiarid lands of central Mexico.</title>
        <authorList>
            <person name="Delgado-Sanchez P."/>
            <person name="Jimenez-Bremont J.F."/>
            <person name="Guerrero-Gonzalez Mde L."/>
            <person name="Flores J."/>
        </authorList>
    </citation>
    <scope>NUCLEOTIDE SEQUENCE</scope>
    <source>
        <tissue evidence="2">Cladode</tissue>
    </source>
</reference>
<dbReference type="Pfam" id="PF01187">
    <property type="entry name" value="MIF"/>
    <property type="match status" value="1"/>
</dbReference>
<keyword evidence="2" id="KW-0413">Isomerase</keyword>
<protein>
    <submittedName>
        <fullName evidence="2">Phenylpyruvate tautomerase</fullName>
        <ecNumber evidence="2">5.3.2.1</ecNumber>
    </submittedName>
</protein>
<dbReference type="InterPro" id="IPR001398">
    <property type="entry name" value="Macrophage_inhib_fac"/>
</dbReference>
<organism evidence="2">
    <name type="scientific">Opuntia streptacantha</name>
    <name type="common">Prickly pear cactus</name>
    <name type="synonym">Opuntia cardona</name>
    <dbReference type="NCBI Taxonomy" id="393608"/>
    <lineage>
        <taxon>Eukaryota</taxon>
        <taxon>Viridiplantae</taxon>
        <taxon>Streptophyta</taxon>
        <taxon>Embryophyta</taxon>
        <taxon>Tracheophyta</taxon>
        <taxon>Spermatophyta</taxon>
        <taxon>Magnoliopsida</taxon>
        <taxon>eudicotyledons</taxon>
        <taxon>Gunneridae</taxon>
        <taxon>Pentapetalae</taxon>
        <taxon>Caryophyllales</taxon>
        <taxon>Cactineae</taxon>
        <taxon>Cactaceae</taxon>
        <taxon>Opuntioideae</taxon>
        <taxon>Opuntia</taxon>
    </lineage>
</organism>
<evidence type="ECO:0000313" key="2">
    <source>
        <dbReference type="EMBL" id="MBA4655648.1"/>
    </source>
</evidence>
<keyword evidence="2" id="KW-0670">Pyruvate</keyword>
<dbReference type="EMBL" id="GISG01188559">
    <property type="protein sequence ID" value="MBA4655648.1"/>
    <property type="molecule type" value="Transcribed_RNA"/>
</dbReference>
<dbReference type="EC" id="5.3.2.1" evidence="2"/>